<keyword evidence="3" id="KW-1185">Reference proteome</keyword>
<dbReference type="InterPro" id="IPR027817">
    <property type="entry name" value="Costars_dom"/>
</dbReference>
<dbReference type="PANTHER" id="PTHR22739">
    <property type="entry name" value="STRIATED MUSCLE ACTIVATOR OF RHO-DEPENDENT SIGNALING-RELATED"/>
    <property type="match status" value="1"/>
</dbReference>
<dbReference type="SMART" id="SM01283">
    <property type="entry name" value="Costars"/>
    <property type="match status" value="1"/>
</dbReference>
<evidence type="ECO:0000259" key="1">
    <source>
        <dbReference type="SMART" id="SM01283"/>
    </source>
</evidence>
<dbReference type="Pfam" id="PF14705">
    <property type="entry name" value="Costars"/>
    <property type="match status" value="1"/>
</dbReference>
<dbReference type="GO" id="GO:0045944">
    <property type="term" value="P:positive regulation of transcription by RNA polymerase II"/>
    <property type="evidence" value="ECO:0007669"/>
    <property type="project" value="TreeGrafter"/>
</dbReference>
<reference evidence="2" key="1">
    <citation type="submission" date="2020-07" db="EMBL/GenBank/DDBJ databases">
        <title>The High-quality genome of the commercially important snow crab, Chionoecetes opilio.</title>
        <authorList>
            <person name="Jeong J.-H."/>
            <person name="Ryu S."/>
        </authorList>
    </citation>
    <scope>NUCLEOTIDE SEQUENCE</scope>
    <source>
        <strain evidence="2">MADBK_172401_WGS</strain>
        <tissue evidence="2">Digestive gland</tissue>
    </source>
</reference>
<dbReference type="InterPro" id="IPR038095">
    <property type="entry name" value="Costars_sf"/>
</dbReference>
<gene>
    <name evidence="2" type="primary">ABRA</name>
    <name evidence="2" type="ORF">GWK47_037176</name>
</gene>
<dbReference type="Proteomes" id="UP000770661">
    <property type="component" value="Unassembled WGS sequence"/>
</dbReference>
<dbReference type="OrthoDB" id="9871914at2759"/>
<feature type="domain" description="Costars" evidence="1">
    <location>
        <begin position="72"/>
        <end position="143"/>
    </location>
</feature>
<organism evidence="2 3">
    <name type="scientific">Chionoecetes opilio</name>
    <name type="common">Atlantic snow crab</name>
    <name type="synonym">Cancer opilio</name>
    <dbReference type="NCBI Taxonomy" id="41210"/>
    <lineage>
        <taxon>Eukaryota</taxon>
        <taxon>Metazoa</taxon>
        <taxon>Ecdysozoa</taxon>
        <taxon>Arthropoda</taxon>
        <taxon>Crustacea</taxon>
        <taxon>Multicrustacea</taxon>
        <taxon>Malacostraca</taxon>
        <taxon>Eumalacostraca</taxon>
        <taxon>Eucarida</taxon>
        <taxon>Decapoda</taxon>
        <taxon>Pleocyemata</taxon>
        <taxon>Brachyura</taxon>
        <taxon>Eubrachyura</taxon>
        <taxon>Majoidea</taxon>
        <taxon>Majidae</taxon>
        <taxon>Chionoecetes</taxon>
    </lineage>
</organism>
<proteinExistence type="predicted"/>
<dbReference type="GO" id="GO:0003779">
    <property type="term" value="F:actin binding"/>
    <property type="evidence" value="ECO:0007669"/>
    <property type="project" value="InterPro"/>
</dbReference>
<accession>A0A8J4YF78</accession>
<dbReference type="Gene3D" id="1.10.10.1540">
    <property type="entry name" value="Costar domain"/>
    <property type="match status" value="1"/>
</dbReference>
<dbReference type="EMBL" id="JACEEZ010004788">
    <property type="protein sequence ID" value="KAG0726142.1"/>
    <property type="molecule type" value="Genomic_DNA"/>
</dbReference>
<evidence type="ECO:0000313" key="2">
    <source>
        <dbReference type="EMBL" id="KAG0726142.1"/>
    </source>
</evidence>
<comment type="caution">
    <text evidence="2">The sequence shown here is derived from an EMBL/GenBank/DDBJ whole genome shotgun (WGS) entry which is preliminary data.</text>
</comment>
<dbReference type="GO" id="GO:0030017">
    <property type="term" value="C:sarcomere"/>
    <property type="evidence" value="ECO:0007669"/>
    <property type="project" value="TreeGrafter"/>
</dbReference>
<protein>
    <submittedName>
        <fullName evidence="2">Actin-binding Rho-activating protein</fullName>
    </submittedName>
</protein>
<dbReference type="GO" id="GO:0035025">
    <property type="term" value="P:positive regulation of Rho protein signal transduction"/>
    <property type="evidence" value="ECO:0007669"/>
    <property type="project" value="InterPro"/>
</dbReference>
<evidence type="ECO:0000313" key="3">
    <source>
        <dbReference type="Proteomes" id="UP000770661"/>
    </source>
</evidence>
<dbReference type="AlphaFoldDB" id="A0A8J4YF78"/>
<sequence>MPLEMRLFHTGVGNMKEMFNKKVEDHKQAQLENPFSEWEGAGRVRRLSKEDIGYGRPVPGSKSEQRCQLAQAHVMMEMRYLCDMIWDCAEWRTPDGRAAITFGKLFKLYMAISDKVVGTLLRARKHGFVHFEGEIDTRVVPFSPPGRPLRASGRRREAARGLALYLIEENYQILPGSSPLKGLVIVPCRNVTQNMRDFLSCVRVTHFLAGVGWRDQYSGGGTLRDPLLITPGAHTRLYARTPPRSHA</sequence>
<dbReference type="InterPro" id="IPR026111">
    <property type="entry name" value="Abra"/>
</dbReference>
<name>A0A8J4YF78_CHIOP</name>
<dbReference type="PANTHER" id="PTHR22739:SF7">
    <property type="entry name" value="EG:152A3.3 PROTEIN-RELATED"/>
    <property type="match status" value="1"/>
</dbReference>